<evidence type="ECO:0000256" key="8">
    <source>
        <dbReference type="SAM" id="Phobius"/>
    </source>
</evidence>
<dbReference type="Pfam" id="PF01032">
    <property type="entry name" value="FecCD"/>
    <property type="match status" value="1"/>
</dbReference>
<dbReference type="GO" id="GO:0022857">
    <property type="term" value="F:transmembrane transporter activity"/>
    <property type="evidence" value="ECO:0007669"/>
    <property type="project" value="InterPro"/>
</dbReference>
<name>A0A919Y5Q9_9BACL</name>
<dbReference type="Proteomes" id="UP000678895">
    <property type="component" value="Unassembled WGS sequence"/>
</dbReference>
<feature type="transmembrane region" description="Helical" evidence="8">
    <location>
        <begin position="62"/>
        <end position="82"/>
    </location>
</feature>
<proteinExistence type="inferred from homology"/>
<evidence type="ECO:0000256" key="6">
    <source>
        <dbReference type="ARBA" id="ARBA00022989"/>
    </source>
</evidence>
<dbReference type="AlphaFoldDB" id="A0A919Y5Q9"/>
<dbReference type="EMBL" id="BORS01000032">
    <property type="protein sequence ID" value="GIO45137.1"/>
    <property type="molecule type" value="Genomic_DNA"/>
</dbReference>
<comment type="caution">
    <text evidence="9">The sequence shown here is derived from an EMBL/GenBank/DDBJ whole genome shotgun (WGS) entry which is preliminary data.</text>
</comment>
<evidence type="ECO:0000256" key="3">
    <source>
        <dbReference type="ARBA" id="ARBA00022448"/>
    </source>
</evidence>
<feature type="transmembrane region" description="Helical" evidence="8">
    <location>
        <begin position="244"/>
        <end position="271"/>
    </location>
</feature>
<keyword evidence="7 8" id="KW-0472">Membrane</keyword>
<accession>A0A919Y5Q9</accession>
<dbReference type="CDD" id="cd06550">
    <property type="entry name" value="TM_ABC_iron-siderophores_like"/>
    <property type="match status" value="1"/>
</dbReference>
<dbReference type="PANTHER" id="PTHR30472:SF69">
    <property type="entry name" value="HEME-IRON TRANSPORT SYSTEM PERMEASE PROTEIN ISDF-RELATED"/>
    <property type="match status" value="1"/>
</dbReference>
<dbReference type="Gene3D" id="1.10.3470.10">
    <property type="entry name" value="ABC transporter involved in vitamin B12 uptake, BtuC"/>
    <property type="match status" value="1"/>
</dbReference>
<keyword evidence="4" id="KW-1003">Cell membrane</keyword>
<feature type="transmembrane region" description="Helical" evidence="8">
    <location>
        <begin position="313"/>
        <end position="333"/>
    </location>
</feature>
<sequence>MKMIRSLRKQQVVLALLVLLMLVTILVGLSVGASPVSINRLLPTILGHGSFEDNFVLFSVRLPRILITMLSGMALALSGAVLQGITRNELADPGIVGINSGAGVGVTVYFLFAPINVETFAYVIPLIAFAGALITAVLIYVFSYTRGEGVQPIRLVLVGVGFSMALSGLMIVLISSVDREKVDFIAKWLAGNVWGTDWPFVLALLPWLIILVPYVLLKSRELNLLAMSESTAIGTGVVVNKDRILLMLAAVALAASAVSVTGGIAFIGLMAPHIARALVGPRHQQFVPVSILIGGWLLLLADTIGRNLVQPSGIAAGIMVAFIGAPYFLYLLLKEERQSGI</sequence>
<evidence type="ECO:0000256" key="7">
    <source>
        <dbReference type="ARBA" id="ARBA00023136"/>
    </source>
</evidence>
<organism evidence="9 10">
    <name type="scientific">Paenibacillus apis</name>
    <dbReference type="NCBI Taxonomy" id="1792174"/>
    <lineage>
        <taxon>Bacteria</taxon>
        <taxon>Bacillati</taxon>
        <taxon>Bacillota</taxon>
        <taxon>Bacilli</taxon>
        <taxon>Bacillales</taxon>
        <taxon>Paenibacillaceae</taxon>
        <taxon>Paenibacillus</taxon>
    </lineage>
</organism>
<dbReference type="InterPro" id="IPR000522">
    <property type="entry name" value="ABC_transptr_permease_BtuC"/>
</dbReference>
<evidence type="ECO:0000313" key="9">
    <source>
        <dbReference type="EMBL" id="GIO45137.1"/>
    </source>
</evidence>
<comment type="similarity">
    <text evidence="2">Belongs to the binding-protein-dependent transport system permease family. FecCD subfamily.</text>
</comment>
<evidence type="ECO:0000256" key="2">
    <source>
        <dbReference type="ARBA" id="ARBA00007935"/>
    </source>
</evidence>
<dbReference type="PANTHER" id="PTHR30472">
    <property type="entry name" value="FERRIC ENTEROBACTIN TRANSPORT SYSTEM PERMEASE PROTEIN"/>
    <property type="match status" value="1"/>
</dbReference>
<dbReference type="SUPFAM" id="SSF81345">
    <property type="entry name" value="ABC transporter involved in vitamin B12 uptake, BtuC"/>
    <property type="match status" value="1"/>
</dbReference>
<dbReference type="FunFam" id="1.10.3470.10:FF:000001">
    <property type="entry name" value="Vitamin B12 ABC transporter permease BtuC"/>
    <property type="match status" value="1"/>
</dbReference>
<protein>
    <submittedName>
        <fullName evidence="9">Iron ABC transporter permease</fullName>
    </submittedName>
</protein>
<dbReference type="GO" id="GO:0033214">
    <property type="term" value="P:siderophore-iron import into cell"/>
    <property type="evidence" value="ECO:0007669"/>
    <property type="project" value="TreeGrafter"/>
</dbReference>
<keyword evidence="10" id="KW-1185">Reference proteome</keyword>
<keyword evidence="5 8" id="KW-0812">Transmembrane</keyword>
<dbReference type="PRINTS" id="PR00173">
    <property type="entry name" value="EDTRNSPORT"/>
</dbReference>
<gene>
    <name evidence="9" type="ORF">J41TS4_48950</name>
</gene>
<keyword evidence="6 8" id="KW-1133">Transmembrane helix</keyword>
<feature type="transmembrane region" description="Helical" evidence="8">
    <location>
        <begin position="119"/>
        <end position="143"/>
    </location>
</feature>
<evidence type="ECO:0000256" key="4">
    <source>
        <dbReference type="ARBA" id="ARBA00022475"/>
    </source>
</evidence>
<dbReference type="InterPro" id="IPR037294">
    <property type="entry name" value="ABC_BtuC-like"/>
</dbReference>
<evidence type="ECO:0000256" key="5">
    <source>
        <dbReference type="ARBA" id="ARBA00022692"/>
    </source>
</evidence>
<feature type="transmembrane region" description="Helical" evidence="8">
    <location>
        <begin position="197"/>
        <end position="217"/>
    </location>
</feature>
<evidence type="ECO:0000256" key="1">
    <source>
        <dbReference type="ARBA" id="ARBA00004651"/>
    </source>
</evidence>
<feature type="transmembrane region" description="Helical" evidence="8">
    <location>
        <begin position="94"/>
        <end position="113"/>
    </location>
</feature>
<comment type="subcellular location">
    <subcellularLocation>
        <location evidence="1">Cell membrane</location>
        <topology evidence="1">Multi-pass membrane protein</topology>
    </subcellularLocation>
</comment>
<dbReference type="RefSeq" id="WP_374705717.1">
    <property type="nucleotide sequence ID" value="NZ_BORS01000032.1"/>
</dbReference>
<feature type="transmembrane region" description="Helical" evidence="8">
    <location>
        <begin position="155"/>
        <end position="177"/>
    </location>
</feature>
<reference evidence="9" key="1">
    <citation type="submission" date="2021-03" db="EMBL/GenBank/DDBJ databases">
        <title>Antimicrobial resistance genes in bacteria isolated from Japanese honey, and their potential for conferring macrolide and lincosamide resistance in the American foulbrood pathogen Paenibacillus larvae.</title>
        <authorList>
            <person name="Okamoto M."/>
            <person name="Kumagai M."/>
            <person name="Kanamori H."/>
            <person name="Takamatsu D."/>
        </authorList>
    </citation>
    <scope>NUCLEOTIDE SEQUENCE</scope>
    <source>
        <strain evidence="9">J41TS4</strain>
    </source>
</reference>
<feature type="transmembrane region" description="Helical" evidence="8">
    <location>
        <begin position="283"/>
        <end position="301"/>
    </location>
</feature>
<dbReference type="GO" id="GO:0005886">
    <property type="term" value="C:plasma membrane"/>
    <property type="evidence" value="ECO:0007669"/>
    <property type="project" value="UniProtKB-SubCell"/>
</dbReference>
<evidence type="ECO:0000313" key="10">
    <source>
        <dbReference type="Proteomes" id="UP000678895"/>
    </source>
</evidence>
<keyword evidence="3" id="KW-0813">Transport</keyword>